<evidence type="ECO:0000313" key="2">
    <source>
        <dbReference type="Proteomes" id="UP000095283"/>
    </source>
</evidence>
<sequence length="127" mass="14104">MSCSYSAQFSKGWRTKVLMGKCVRSNWEKCGRMDNKSKSRSLSSARKSSYGASSTQEEHELLSLAVASIDTYDERKQEPESDGPPATVTVTGFPAPRFSATDERIRGQVTVPESERNDTASQCRQDK</sequence>
<accession>A0A1I7XH13</accession>
<proteinExistence type="predicted"/>
<feature type="region of interest" description="Disordered" evidence="1">
    <location>
        <begin position="32"/>
        <end position="127"/>
    </location>
</feature>
<feature type="compositionally biased region" description="Low complexity" evidence="1">
    <location>
        <begin position="40"/>
        <end position="54"/>
    </location>
</feature>
<reference evidence="3" key="1">
    <citation type="submission" date="2016-11" db="UniProtKB">
        <authorList>
            <consortium name="WormBaseParasite"/>
        </authorList>
    </citation>
    <scope>IDENTIFICATION</scope>
</reference>
<keyword evidence="2" id="KW-1185">Reference proteome</keyword>
<name>A0A1I7XH13_HETBA</name>
<evidence type="ECO:0000313" key="3">
    <source>
        <dbReference type="WBParaSite" id="Hba_16801"/>
    </source>
</evidence>
<dbReference type="AlphaFoldDB" id="A0A1I7XH13"/>
<dbReference type="Proteomes" id="UP000095283">
    <property type="component" value="Unplaced"/>
</dbReference>
<organism evidence="2 3">
    <name type="scientific">Heterorhabditis bacteriophora</name>
    <name type="common">Entomopathogenic nematode worm</name>
    <dbReference type="NCBI Taxonomy" id="37862"/>
    <lineage>
        <taxon>Eukaryota</taxon>
        <taxon>Metazoa</taxon>
        <taxon>Ecdysozoa</taxon>
        <taxon>Nematoda</taxon>
        <taxon>Chromadorea</taxon>
        <taxon>Rhabditida</taxon>
        <taxon>Rhabditina</taxon>
        <taxon>Rhabditomorpha</taxon>
        <taxon>Strongyloidea</taxon>
        <taxon>Heterorhabditidae</taxon>
        <taxon>Heterorhabditis</taxon>
    </lineage>
</organism>
<feature type="compositionally biased region" description="Basic and acidic residues" evidence="1">
    <location>
        <begin position="113"/>
        <end position="127"/>
    </location>
</feature>
<protein>
    <submittedName>
        <fullName evidence="3">Uncharacterized protein</fullName>
    </submittedName>
</protein>
<evidence type="ECO:0000256" key="1">
    <source>
        <dbReference type="SAM" id="MobiDB-lite"/>
    </source>
</evidence>
<dbReference type="WBParaSite" id="Hba_16801">
    <property type="protein sequence ID" value="Hba_16801"/>
    <property type="gene ID" value="Hba_16801"/>
</dbReference>